<dbReference type="STRING" id="1789683.A0A1X7R810"/>
<proteinExistence type="predicted"/>
<organism evidence="3 4">
    <name type="scientific">Maudiozyma saulgeensis</name>
    <dbReference type="NCBI Taxonomy" id="1789683"/>
    <lineage>
        <taxon>Eukaryota</taxon>
        <taxon>Fungi</taxon>
        <taxon>Dikarya</taxon>
        <taxon>Ascomycota</taxon>
        <taxon>Saccharomycotina</taxon>
        <taxon>Saccharomycetes</taxon>
        <taxon>Saccharomycetales</taxon>
        <taxon>Saccharomycetaceae</taxon>
        <taxon>Maudiozyma</taxon>
    </lineage>
</organism>
<dbReference type="OrthoDB" id="48988at2759"/>
<dbReference type="SUPFAM" id="SSF51430">
    <property type="entry name" value="NAD(P)-linked oxidoreductase"/>
    <property type="match status" value="1"/>
</dbReference>
<gene>
    <name evidence="3" type="ORF">KASA_0K00143G</name>
</gene>
<dbReference type="EMBL" id="FXLY01000008">
    <property type="protein sequence ID" value="SMN21376.1"/>
    <property type="molecule type" value="Genomic_DNA"/>
</dbReference>
<dbReference type="InterPro" id="IPR036812">
    <property type="entry name" value="NAD(P)_OxRdtase_dom_sf"/>
</dbReference>
<evidence type="ECO:0000256" key="1">
    <source>
        <dbReference type="ARBA" id="ARBA00023002"/>
    </source>
</evidence>
<feature type="domain" description="NADP-dependent oxidoreductase" evidence="2">
    <location>
        <begin position="19"/>
        <end position="335"/>
    </location>
</feature>
<protein>
    <submittedName>
        <fullName evidence="3">Similar to Saccharomyces cerevisiae YPL088W Putative aryl alcohol dehydrogenase</fullName>
    </submittedName>
</protein>
<keyword evidence="4" id="KW-1185">Reference proteome</keyword>
<evidence type="ECO:0000259" key="2">
    <source>
        <dbReference type="Pfam" id="PF00248"/>
    </source>
</evidence>
<dbReference type="InterPro" id="IPR050523">
    <property type="entry name" value="AKR_Detox_Biosynth"/>
</dbReference>
<reference evidence="3 4" key="1">
    <citation type="submission" date="2017-04" db="EMBL/GenBank/DDBJ databases">
        <authorList>
            <person name="Afonso C.L."/>
            <person name="Miller P.J."/>
            <person name="Scott M.A."/>
            <person name="Spackman E."/>
            <person name="Goraichik I."/>
            <person name="Dimitrov K.M."/>
            <person name="Suarez D.L."/>
            <person name="Swayne D.E."/>
        </authorList>
    </citation>
    <scope>NUCLEOTIDE SEQUENCE [LARGE SCALE GENOMIC DNA]</scope>
</reference>
<name>A0A1X7R810_9SACH</name>
<sequence>MSSLAKQVQFGNTGIKISPIIVGCMSFGSKKWAPWVEDDKEKVFTILKHCYDRGLRTFDTSDTYSNGASERLLGEFLRNYNIKRETVVIMTKVFGAVDETLDLPMGRYKVSEKDLFDITNQQGLSRKHILVGVQNSVERLGTYIDVLQVHRFDNNTPITETMRALNDVVERGDVRYIGASSMLPTQFVEMQATSDKHGWHQFVNIQSCYNLIYREDERDLYQYCAKHKIARTPWSPNAMGVLCRPLGDTTDRAKTDKALARLGFSVFNKGDEEILQRVELLAKKKNVSMAAVSVAWVIAKGAQPIVGMSSVERVDDTLLSLDVTLNNDELKYLEEPYTPRNFIY</sequence>
<dbReference type="Proteomes" id="UP000196158">
    <property type="component" value="Unassembled WGS sequence"/>
</dbReference>
<dbReference type="GO" id="GO:0005829">
    <property type="term" value="C:cytosol"/>
    <property type="evidence" value="ECO:0007669"/>
    <property type="project" value="UniProtKB-ARBA"/>
</dbReference>
<dbReference type="Pfam" id="PF00248">
    <property type="entry name" value="Aldo_ket_red"/>
    <property type="match status" value="1"/>
</dbReference>
<dbReference type="AlphaFoldDB" id="A0A1X7R810"/>
<dbReference type="GO" id="GO:0016491">
    <property type="term" value="F:oxidoreductase activity"/>
    <property type="evidence" value="ECO:0007669"/>
    <property type="project" value="UniProtKB-KW"/>
</dbReference>
<keyword evidence="1" id="KW-0560">Oxidoreductase</keyword>
<dbReference type="Gene3D" id="3.20.20.100">
    <property type="entry name" value="NADP-dependent oxidoreductase domain"/>
    <property type="match status" value="1"/>
</dbReference>
<evidence type="ECO:0000313" key="4">
    <source>
        <dbReference type="Proteomes" id="UP000196158"/>
    </source>
</evidence>
<dbReference type="FunFam" id="3.20.20.100:FF:000004">
    <property type="entry name" value="Oxidoreductase, aldo/keto reductase"/>
    <property type="match status" value="1"/>
</dbReference>
<dbReference type="PANTHER" id="PTHR43364:SF15">
    <property type="entry name" value="ARYL-ALCOHOL DEHYDROGENASE AAD16-RELATED"/>
    <property type="match status" value="1"/>
</dbReference>
<evidence type="ECO:0000313" key="3">
    <source>
        <dbReference type="EMBL" id="SMN21376.1"/>
    </source>
</evidence>
<accession>A0A1X7R810</accession>
<dbReference type="CDD" id="cd19079">
    <property type="entry name" value="AKR_EcYajO-like"/>
    <property type="match status" value="1"/>
</dbReference>
<dbReference type="PANTHER" id="PTHR43364">
    <property type="entry name" value="NADH-SPECIFIC METHYLGLYOXAL REDUCTASE-RELATED"/>
    <property type="match status" value="1"/>
</dbReference>
<dbReference type="InterPro" id="IPR023210">
    <property type="entry name" value="NADP_OxRdtase_dom"/>
</dbReference>